<dbReference type="FunFam" id="3.20.20.100:FF:000004">
    <property type="entry name" value="Oxidoreductase, aldo/keto reductase"/>
    <property type="match status" value="1"/>
</dbReference>
<dbReference type="PANTHER" id="PTHR43364:SF4">
    <property type="entry name" value="NAD(P)-LINKED OXIDOREDUCTASE SUPERFAMILY PROTEIN"/>
    <property type="match status" value="1"/>
</dbReference>
<dbReference type="Proteomes" id="UP000295807">
    <property type="component" value="Unassembled WGS sequence"/>
</dbReference>
<evidence type="ECO:0000259" key="2">
    <source>
        <dbReference type="Pfam" id="PF00248"/>
    </source>
</evidence>
<dbReference type="GO" id="GO:0005829">
    <property type="term" value="C:cytosol"/>
    <property type="evidence" value="ECO:0007669"/>
    <property type="project" value="TreeGrafter"/>
</dbReference>
<dbReference type="AlphaFoldDB" id="A0A4R3KVB8"/>
<gene>
    <name evidence="3" type="ORF">EDD80_10254</name>
</gene>
<dbReference type="Pfam" id="PF00248">
    <property type="entry name" value="Aldo_ket_red"/>
    <property type="match status" value="1"/>
</dbReference>
<dbReference type="InterPro" id="IPR050523">
    <property type="entry name" value="AKR_Detox_Biosynth"/>
</dbReference>
<comment type="caution">
    <text evidence="3">The sequence shown here is derived from an EMBL/GenBank/DDBJ whole genome shotgun (WGS) entry which is preliminary data.</text>
</comment>
<keyword evidence="4" id="KW-1185">Reference proteome</keyword>
<feature type="domain" description="NADP-dependent oxidoreductase" evidence="2">
    <location>
        <begin position="16"/>
        <end position="323"/>
    </location>
</feature>
<accession>A0A4R3KVB8</accession>
<evidence type="ECO:0000256" key="1">
    <source>
        <dbReference type="ARBA" id="ARBA00023002"/>
    </source>
</evidence>
<organism evidence="3 4">
    <name type="scientific">Anseongella ginsenosidimutans</name>
    <dbReference type="NCBI Taxonomy" id="496056"/>
    <lineage>
        <taxon>Bacteria</taxon>
        <taxon>Pseudomonadati</taxon>
        <taxon>Bacteroidota</taxon>
        <taxon>Sphingobacteriia</taxon>
        <taxon>Sphingobacteriales</taxon>
        <taxon>Sphingobacteriaceae</taxon>
        <taxon>Anseongella</taxon>
    </lineage>
</organism>
<dbReference type="InterPro" id="IPR023210">
    <property type="entry name" value="NADP_OxRdtase_dom"/>
</dbReference>
<sequence>MEYRQLGKSDLKVSSITFGAWAIGGWMWGGADRREAIKAIHKAADLGITSIDTAPIYGMGTSEEIVGEAVRELSRDKIQLLTKFGLVWEGTSGRLHMKDSPHQGKKYDVYKYAAADSIRKECENSLRRLKTDYIDLYQIHWPDPTTPIDETMDAVAALIREGKVREAGVCNYSAAEMKEAETTLKLVSNQVPYSMVNRGIEAEIVPHCLETGAGILAYSPLQRGVLTGKFQPGHEFKEGDHRPQTPFFKPGNISRINTFLEKIRPIAEDKGATLAQLVLRWTIDQPGITAALAGARDAAQVAQNAKAAEITLNAEELASINGHLAELELKAD</sequence>
<dbReference type="OrthoDB" id="9773828at2"/>
<proteinExistence type="predicted"/>
<keyword evidence="1" id="KW-0560">Oxidoreductase</keyword>
<dbReference type="Gene3D" id="3.20.20.100">
    <property type="entry name" value="NADP-dependent oxidoreductase domain"/>
    <property type="match status" value="1"/>
</dbReference>
<dbReference type="RefSeq" id="WP_132127982.1">
    <property type="nucleotide sequence ID" value="NZ_CP042432.1"/>
</dbReference>
<evidence type="ECO:0000313" key="3">
    <source>
        <dbReference type="EMBL" id="TCS88864.1"/>
    </source>
</evidence>
<evidence type="ECO:0000313" key="4">
    <source>
        <dbReference type="Proteomes" id="UP000295807"/>
    </source>
</evidence>
<name>A0A4R3KVB8_9SPHI</name>
<reference evidence="3 4" key="1">
    <citation type="submission" date="2019-03" db="EMBL/GenBank/DDBJ databases">
        <title>Genomic Encyclopedia of Type Strains, Phase IV (KMG-IV): sequencing the most valuable type-strain genomes for metagenomic binning, comparative biology and taxonomic classification.</title>
        <authorList>
            <person name="Goeker M."/>
        </authorList>
    </citation>
    <scope>NUCLEOTIDE SEQUENCE [LARGE SCALE GENOMIC DNA]</scope>
    <source>
        <strain evidence="3 4">DSM 21100</strain>
    </source>
</reference>
<dbReference type="InterPro" id="IPR036812">
    <property type="entry name" value="NAD(P)_OxRdtase_dom_sf"/>
</dbReference>
<dbReference type="EMBL" id="SMAD01000002">
    <property type="protein sequence ID" value="TCS88864.1"/>
    <property type="molecule type" value="Genomic_DNA"/>
</dbReference>
<protein>
    <submittedName>
        <fullName evidence="3">Aryl-alcohol dehydrogenase-like predicted oxidoreductase</fullName>
    </submittedName>
</protein>
<dbReference type="GO" id="GO:0016491">
    <property type="term" value="F:oxidoreductase activity"/>
    <property type="evidence" value="ECO:0007669"/>
    <property type="project" value="UniProtKB-KW"/>
</dbReference>
<dbReference type="SUPFAM" id="SSF51430">
    <property type="entry name" value="NAD(P)-linked oxidoreductase"/>
    <property type="match status" value="1"/>
</dbReference>
<dbReference type="PANTHER" id="PTHR43364">
    <property type="entry name" value="NADH-SPECIFIC METHYLGLYOXAL REDUCTASE-RELATED"/>
    <property type="match status" value="1"/>
</dbReference>